<gene>
    <name evidence="2" type="ORF">SAMN04488554_0807</name>
</gene>
<dbReference type="RefSeq" id="WP_089771792.1">
    <property type="nucleotide sequence ID" value="NZ_FNTX01000001.1"/>
</dbReference>
<evidence type="ECO:0000259" key="1">
    <source>
        <dbReference type="Pfam" id="PF12867"/>
    </source>
</evidence>
<dbReference type="NCBIfam" id="NF047843">
    <property type="entry name" value="MST_Rv0443"/>
    <property type="match status" value="1"/>
</dbReference>
<organism evidence="2 3">
    <name type="scientific">Ruania alba</name>
    <dbReference type="NCBI Taxonomy" id="648782"/>
    <lineage>
        <taxon>Bacteria</taxon>
        <taxon>Bacillati</taxon>
        <taxon>Actinomycetota</taxon>
        <taxon>Actinomycetes</taxon>
        <taxon>Micrococcales</taxon>
        <taxon>Ruaniaceae</taxon>
        <taxon>Ruania</taxon>
    </lineage>
</organism>
<feature type="domain" description="DinB-like" evidence="1">
    <location>
        <begin position="34"/>
        <end position="163"/>
    </location>
</feature>
<dbReference type="InterPro" id="IPR024775">
    <property type="entry name" value="DinB-like"/>
</dbReference>
<dbReference type="InterPro" id="IPR034660">
    <property type="entry name" value="DinB/YfiT-like"/>
</dbReference>
<keyword evidence="3" id="KW-1185">Reference proteome</keyword>
<dbReference type="Pfam" id="PF12867">
    <property type="entry name" value="DinB_2"/>
    <property type="match status" value="1"/>
</dbReference>
<dbReference type="AlphaFoldDB" id="A0A1H5DVB2"/>
<protein>
    <recommendedName>
        <fullName evidence="1">DinB-like domain-containing protein</fullName>
    </recommendedName>
</protein>
<dbReference type="STRING" id="648782.SAMN04488554_0807"/>
<proteinExistence type="predicted"/>
<reference evidence="3" key="1">
    <citation type="submission" date="2016-10" db="EMBL/GenBank/DDBJ databases">
        <authorList>
            <person name="Varghese N."/>
            <person name="Submissions S."/>
        </authorList>
    </citation>
    <scope>NUCLEOTIDE SEQUENCE [LARGE SCALE GENOMIC DNA]</scope>
    <source>
        <strain evidence="3">DSM 21368</strain>
    </source>
</reference>
<dbReference type="Proteomes" id="UP000199220">
    <property type="component" value="Unassembled WGS sequence"/>
</dbReference>
<dbReference type="SUPFAM" id="SSF109854">
    <property type="entry name" value="DinB/YfiT-like putative metalloenzymes"/>
    <property type="match status" value="1"/>
</dbReference>
<dbReference type="EMBL" id="FNTX01000001">
    <property type="protein sequence ID" value="SED82829.1"/>
    <property type="molecule type" value="Genomic_DNA"/>
</dbReference>
<accession>A0A1H5DVB2</accession>
<sequence length="180" mass="19214">MSSVSSILIDGFGRVAEELHGVLGGSPGLAPEHLIGRLDPDANTIAWLAWHLTRVQDDHVAAVAGVQQQWLAGGWAERFGLPFDPAEHGYGHTSEQVAQVRDVPAADLLGYHDAVHAATQGYLSQLDEADLDQVVDDTWDPPVTLGVRLVSVLAEDLQHVGQIAFVAGVLRRSGPSTPVH</sequence>
<dbReference type="OrthoDB" id="2363925at2"/>
<evidence type="ECO:0000313" key="2">
    <source>
        <dbReference type="EMBL" id="SED82829.1"/>
    </source>
</evidence>
<evidence type="ECO:0000313" key="3">
    <source>
        <dbReference type="Proteomes" id="UP000199220"/>
    </source>
</evidence>
<dbReference type="Gene3D" id="1.20.120.450">
    <property type="entry name" value="dinb family like domain"/>
    <property type="match status" value="1"/>
</dbReference>
<name>A0A1H5DVB2_9MICO</name>